<proteinExistence type="predicted"/>
<organism evidence="3 4">
    <name type="scientific">Multifurca ochricompacta</name>
    <dbReference type="NCBI Taxonomy" id="376703"/>
    <lineage>
        <taxon>Eukaryota</taxon>
        <taxon>Fungi</taxon>
        <taxon>Dikarya</taxon>
        <taxon>Basidiomycota</taxon>
        <taxon>Agaricomycotina</taxon>
        <taxon>Agaricomycetes</taxon>
        <taxon>Russulales</taxon>
        <taxon>Russulaceae</taxon>
        <taxon>Multifurca</taxon>
    </lineage>
</organism>
<keyword evidence="4" id="KW-1185">Reference proteome</keyword>
<dbReference type="AlphaFoldDB" id="A0AAD4M7S2"/>
<dbReference type="InterPro" id="IPR011990">
    <property type="entry name" value="TPR-like_helical_dom_sf"/>
</dbReference>
<sequence>MAFFLLFPPESTGQSLDSIPEIDKCVTLLEHNLSSFPRSYPLRPRWLADLATARYTRYNLSGQKEDLDRHILHLTELILLPLPSRFGLHVNIVDAFHRLADALFSRYHRYHQKSNRTEDIESSIKYHRFSRELPLEAFGIPINDVTETLVLALGSYARSGNGNALQSIEEMLALCRELLASRNSEYYPTNPLVVLSISVATEYSRSQNVDPLDRVIEFLREAVMACPPGLPQIPLSLVRVLNVRITLAANCGDDLEEALTLLTRVVSSDTLDNSYTLSLVRSQAFALAAGMASLRTSEYPSAENLERAIALCRSCLDGTSRDSSEIGDRGRSMIVMLLEACLKIRFQYFGLTDSLQQADSCASETDSLLLSQDPLFTNFYESASGKRVYTIEEVELKIQYLQGLLSGAQKTSSSWHCVTGLGNWYKKKFLITGDMTDLEESINYYRMALSSFPVDKRSASFSCLMLGELLLRAFDRSNGVEYLEESISIHRRILEMQASRDTCFRALGRLSLCLFFRWLLFSLAQDLDESMDLFSTAVSDQYATVYDRLEIACKWASGSRVSGHHSTMSAYQNAMSLLQNCLVFAPTIETQHHHLVAMRRMSRIPLEYASYLISVGRLEQAIEALEQGRALLWSEMRGLRTSIDQLREKKPELALRFAKVNQDLEALTTSISRSQSETVEVGEGAKDGEWFDAFGRTLNEQRKLLEERDGLISRIQELPGLQDFSKTLSYDALRDAASRGPVIIINHCKWRSDILILLHNSPPSFVPTPDDFYARATKLKDNLLETRNKYSPGSRKYDDALRSTLNDLYTLVGRPVIEKLRELKVPDQSRVWWCPTSVFCSLPLHAMGPIPSDDGVEQYFSDIYVSSYTPTLSALIQSRGPKVPTSDDPSLLLVGRPNDDLPAVWKEINAIRTHLGQSAHCLVNEDATLEAVKEGLQRHRFAHFACHGNLEAGKPFDAWFKLEGDDRLTLLDIVRSHLPDAEFAFLSVCHTAELTDESIADEALHLAAAMQYCGFRSVVGTMWAVADDDGPELAKHFYRSMFGGEKAHSYKRSARSLRNAVQKLRRKREMKLERWVNFVHYGA</sequence>
<evidence type="ECO:0000313" key="4">
    <source>
        <dbReference type="Proteomes" id="UP001203297"/>
    </source>
</evidence>
<comment type="caution">
    <text evidence="3">The sequence shown here is derived from an EMBL/GenBank/DDBJ whole genome shotgun (WGS) entry which is preliminary data.</text>
</comment>
<dbReference type="EMBL" id="WTXG01000010">
    <property type="protein sequence ID" value="KAI0302860.1"/>
    <property type="molecule type" value="Genomic_DNA"/>
</dbReference>
<feature type="coiled-coil region" evidence="1">
    <location>
        <begin position="1047"/>
        <end position="1074"/>
    </location>
</feature>
<dbReference type="Pfam" id="PF12770">
    <property type="entry name" value="CHAT"/>
    <property type="match status" value="1"/>
</dbReference>
<evidence type="ECO:0000259" key="2">
    <source>
        <dbReference type="Pfam" id="PF12770"/>
    </source>
</evidence>
<evidence type="ECO:0000313" key="3">
    <source>
        <dbReference type="EMBL" id="KAI0302860.1"/>
    </source>
</evidence>
<evidence type="ECO:0000256" key="1">
    <source>
        <dbReference type="SAM" id="Coils"/>
    </source>
</evidence>
<reference evidence="3" key="1">
    <citation type="journal article" date="2022" name="New Phytol.">
        <title>Evolutionary transition to the ectomycorrhizal habit in the genomes of a hyperdiverse lineage of mushroom-forming fungi.</title>
        <authorList>
            <person name="Looney B."/>
            <person name="Miyauchi S."/>
            <person name="Morin E."/>
            <person name="Drula E."/>
            <person name="Courty P.E."/>
            <person name="Kohler A."/>
            <person name="Kuo A."/>
            <person name="LaButti K."/>
            <person name="Pangilinan J."/>
            <person name="Lipzen A."/>
            <person name="Riley R."/>
            <person name="Andreopoulos W."/>
            <person name="He G."/>
            <person name="Johnson J."/>
            <person name="Nolan M."/>
            <person name="Tritt A."/>
            <person name="Barry K.W."/>
            <person name="Grigoriev I.V."/>
            <person name="Nagy L.G."/>
            <person name="Hibbett D."/>
            <person name="Henrissat B."/>
            <person name="Matheny P.B."/>
            <person name="Labbe J."/>
            <person name="Martin F.M."/>
        </authorList>
    </citation>
    <scope>NUCLEOTIDE SEQUENCE</scope>
    <source>
        <strain evidence="3">BPL690</strain>
    </source>
</reference>
<name>A0AAD4M7S2_9AGAM</name>
<feature type="domain" description="CHAT" evidence="2">
    <location>
        <begin position="804"/>
        <end position="1082"/>
    </location>
</feature>
<keyword evidence="1" id="KW-0175">Coiled coil</keyword>
<dbReference type="InterPro" id="IPR024983">
    <property type="entry name" value="CHAT_dom"/>
</dbReference>
<dbReference type="Gene3D" id="1.25.40.10">
    <property type="entry name" value="Tetratricopeptide repeat domain"/>
    <property type="match status" value="1"/>
</dbReference>
<dbReference type="Proteomes" id="UP001203297">
    <property type="component" value="Unassembled WGS sequence"/>
</dbReference>
<protein>
    <submittedName>
        <fullName evidence="3">CHAT domain-containing protein</fullName>
    </submittedName>
</protein>
<accession>A0AAD4M7S2</accession>
<gene>
    <name evidence="3" type="ORF">B0F90DRAFT_1816436</name>
</gene>